<dbReference type="InterPro" id="IPR014036">
    <property type="entry name" value="DeoR-like_C"/>
</dbReference>
<dbReference type="InterPro" id="IPR011991">
    <property type="entry name" value="ArsR-like_HTH"/>
</dbReference>
<organism evidence="4 5">
    <name type="scientific">Pontiella sulfatireligans</name>
    <dbReference type="NCBI Taxonomy" id="2750658"/>
    <lineage>
        <taxon>Bacteria</taxon>
        <taxon>Pseudomonadati</taxon>
        <taxon>Kiritimatiellota</taxon>
        <taxon>Kiritimatiellia</taxon>
        <taxon>Kiritimatiellales</taxon>
        <taxon>Pontiellaceae</taxon>
        <taxon>Pontiella</taxon>
    </lineage>
</organism>
<dbReference type="GO" id="GO:0003700">
    <property type="term" value="F:DNA-binding transcription factor activity"/>
    <property type="evidence" value="ECO:0007669"/>
    <property type="project" value="InterPro"/>
</dbReference>
<protein>
    <submittedName>
        <fullName evidence="4">Glucitol operon repressor</fullName>
    </submittedName>
</protein>
<dbReference type="InterPro" id="IPR036388">
    <property type="entry name" value="WH-like_DNA-bd_sf"/>
</dbReference>
<evidence type="ECO:0000313" key="4">
    <source>
        <dbReference type="EMBL" id="VGO23386.1"/>
    </source>
</evidence>
<dbReference type="SMART" id="SM00420">
    <property type="entry name" value="HTH_DEOR"/>
    <property type="match status" value="1"/>
</dbReference>
<dbReference type="InterPro" id="IPR037171">
    <property type="entry name" value="NagB/RpiA_transferase-like"/>
</dbReference>
<dbReference type="AlphaFoldDB" id="A0A6C2UX10"/>
<proteinExistence type="predicted"/>
<feature type="domain" description="HTH deoR-type" evidence="3">
    <location>
        <begin position="4"/>
        <end position="59"/>
    </location>
</feature>
<dbReference type="Pfam" id="PF00455">
    <property type="entry name" value="DeoRC"/>
    <property type="match status" value="1"/>
</dbReference>
<evidence type="ECO:0000256" key="2">
    <source>
        <dbReference type="ARBA" id="ARBA00023163"/>
    </source>
</evidence>
<dbReference type="SUPFAM" id="SSF100950">
    <property type="entry name" value="NagB/RpiA/CoA transferase-like"/>
    <property type="match status" value="1"/>
</dbReference>
<dbReference type="Proteomes" id="UP000346198">
    <property type="component" value="Unassembled WGS sequence"/>
</dbReference>
<evidence type="ECO:0000256" key="1">
    <source>
        <dbReference type="ARBA" id="ARBA00023015"/>
    </source>
</evidence>
<name>A0A6C2UX10_9BACT</name>
<dbReference type="PANTHER" id="PTHR30363">
    <property type="entry name" value="HTH-TYPE TRANSCRIPTIONAL REGULATOR SRLR-RELATED"/>
    <property type="match status" value="1"/>
</dbReference>
<keyword evidence="2" id="KW-0804">Transcription</keyword>
<reference evidence="4 5" key="1">
    <citation type="submission" date="2019-04" db="EMBL/GenBank/DDBJ databases">
        <authorList>
            <person name="Van Vliet M D."/>
        </authorList>
    </citation>
    <scope>NUCLEOTIDE SEQUENCE [LARGE SCALE GENOMIC DNA]</scope>
    <source>
        <strain evidence="4 5">F21</strain>
    </source>
</reference>
<dbReference type="PANTHER" id="PTHR30363:SF44">
    <property type="entry name" value="AGA OPERON TRANSCRIPTIONAL REPRESSOR-RELATED"/>
    <property type="match status" value="1"/>
</dbReference>
<dbReference type="PROSITE" id="PS51000">
    <property type="entry name" value="HTH_DEOR_2"/>
    <property type="match status" value="1"/>
</dbReference>
<dbReference type="SMART" id="SM01134">
    <property type="entry name" value="DeoRC"/>
    <property type="match status" value="1"/>
</dbReference>
<dbReference type="InterPro" id="IPR001034">
    <property type="entry name" value="DeoR_HTH"/>
</dbReference>
<dbReference type="EMBL" id="CAAHFH010000003">
    <property type="protein sequence ID" value="VGO23386.1"/>
    <property type="molecule type" value="Genomic_DNA"/>
</dbReference>
<dbReference type="Pfam" id="PF08220">
    <property type="entry name" value="HTH_DeoR"/>
    <property type="match status" value="1"/>
</dbReference>
<keyword evidence="1" id="KW-0805">Transcription regulation</keyword>
<dbReference type="InterPro" id="IPR036390">
    <property type="entry name" value="WH_DNA-bd_sf"/>
</dbReference>
<dbReference type="Gene3D" id="3.40.50.1360">
    <property type="match status" value="1"/>
</dbReference>
<dbReference type="CDD" id="cd00090">
    <property type="entry name" value="HTH_ARSR"/>
    <property type="match status" value="1"/>
</dbReference>
<evidence type="ECO:0000259" key="3">
    <source>
        <dbReference type="PROSITE" id="PS51000"/>
    </source>
</evidence>
<dbReference type="InterPro" id="IPR050313">
    <property type="entry name" value="Carb_Metab_HTH_regulators"/>
</dbReference>
<sequence>MVQMLGREKEILRILSEDSGKTVTEISEMLEVSAVTIRSDLKTLADKGLVVRTRGGAFPAFHPSILERQKHMVEEKERIAKAAASHVEDGDNIMIVAGTTTPLMVKYLLGKRDIHIVTNSTLIYPQARINPSIRLTVVAGEFRPSAEAILGPEAIQGLTRFHVQKAFLGADGFSLGTGITADFVEVAEIVKMAASRSEQSLLLADSSKYGRAGFAHIMGLDVLDGIITDTGLPSSASKALEEFGLSVELV</sequence>
<dbReference type="Gene3D" id="1.10.10.10">
    <property type="entry name" value="Winged helix-like DNA-binding domain superfamily/Winged helix DNA-binding domain"/>
    <property type="match status" value="1"/>
</dbReference>
<dbReference type="SUPFAM" id="SSF46785">
    <property type="entry name" value="Winged helix' DNA-binding domain"/>
    <property type="match status" value="1"/>
</dbReference>
<gene>
    <name evidence="4" type="primary">srlR</name>
    <name evidence="4" type="ORF">SCARR_05493</name>
</gene>
<accession>A0A6C2UX10</accession>
<evidence type="ECO:0000313" key="5">
    <source>
        <dbReference type="Proteomes" id="UP000346198"/>
    </source>
</evidence>
<keyword evidence="5" id="KW-1185">Reference proteome</keyword>
<dbReference type="PRINTS" id="PR00037">
    <property type="entry name" value="HTHLACR"/>
</dbReference>